<evidence type="ECO:0000259" key="11">
    <source>
        <dbReference type="PROSITE" id="PS51379"/>
    </source>
</evidence>
<name>A0ABS8EVM3_9FIRM</name>
<comment type="subcellular location">
    <subcellularLocation>
        <location evidence="10">Cell membrane</location>
    </subcellularLocation>
</comment>
<evidence type="ECO:0000256" key="4">
    <source>
        <dbReference type="ARBA" id="ARBA00022737"/>
    </source>
</evidence>
<feature type="binding site" evidence="10">
    <location>
        <position position="58"/>
    </location>
    <ligand>
        <name>[4Fe-4S] cluster</name>
        <dbReference type="ChEBI" id="CHEBI:49883"/>
        <label>1</label>
    </ligand>
</feature>
<keyword evidence="4 10" id="KW-0677">Repeat</keyword>
<dbReference type="InterPro" id="IPR010207">
    <property type="entry name" value="Elect_transpt_cplx_RnfB/RsxB"/>
</dbReference>
<evidence type="ECO:0000313" key="13">
    <source>
        <dbReference type="EMBL" id="MCC2148829.1"/>
    </source>
</evidence>
<feature type="binding site" evidence="10">
    <location>
        <position position="172"/>
    </location>
    <ligand>
        <name>[4Fe-4S] cluster</name>
        <dbReference type="ChEBI" id="CHEBI:49883"/>
        <label>3</label>
    </ligand>
</feature>
<dbReference type="InterPro" id="IPR017900">
    <property type="entry name" value="4Fe4S_Fe_S_CS"/>
</dbReference>
<comment type="function">
    <text evidence="10">Part of a membrane-bound complex that couples electron transfer with translocation of ions across the membrane.</text>
</comment>
<evidence type="ECO:0000256" key="3">
    <source>
        <dbReference type="ARBA" id="ARBA00022723"/>
    </source>
</evidence>
<comment type="caution">
    <text evidence="10">Lacks conserved residue(s) required for the propagation of feature annotation.</text>
</comment>
<feature type="binding site" evidence="10">
    <location>
        <position position="50"/>
    </location>
    <ligand>
        <name>[4Fe-4S] cluster</name>
        <dbReference type="ChEBI" id="CHEBI:49883"/>
        <label>1</label>
    </ligand>
</feature>
<dbReference type="Pfam" id="PF00037">
    <property type="entry name" value="Fer4"/>
    <property type="match status" value="1"/>
</dbReference>
<keyword evidence="14" id="KW-1185">Reference proteome</keyword>
<dbReference type="InterPro" id="IPR050395">
    <property type="entry name" value="4Fe4S_Ferredoxin_RnfB"/>
</dbReference>
<dbReference type="Proteomes" id="UP001299235">
    <property type="component" value="Unassembled WGS sequence"/>
</dbReference>
<feature type="region of interest" description="Hydrophobic" evidence="10">
    <location>
        <begin position="1"/>
        <end position="27"/>
    </location>
</feature>
<dbReference type="EMBL" id="JAJEQE010000015">
    <property type="protein sequence ID" value="MCC2148829.1"/>
    <property type="molecule type" value="Genomic_DNA"/>
</dbReference>
<evidence type="ECO:0000256" key="9">
    <source>
        <dbReference type="ARBA" id="ARBA00023136"/>
    </source>
</evidence>
<evidence type="ECO:0000256" key="2">
    <source>
        <dbReference type="ARBA" id="ARBA00022485"/>
    </source>
</evidence>
<dbReference type="CDD" id="cd10549">
    <property type="entry name" value="MtMvhB_like"/>
    <property type="match status" value="1"/>
</dbReference>
<feature type="domain" description="4Fe-4S ferredoxin-type" evidence="11">
    <location>
        <begin position="206"/>
        <end position="237"/>
    </location>
</feature>
<feature type="binding site" evidence="10">
    <location>
        <position position="139"/>
    </location>
    <ligand>
        <name>[4Fe-4S] cluster</name>
        <dbReference type="ChEBI" id="CHEBI:49883"/>
        <label>2</label>
    </ligand>
</feature>
<comment type="similarity">
    <text evidence="10">Belongs to the 4Fe4S bacterial-type ferredoxin family. RnfB subfamily.</text>
</comment>
<dbReference type="Gene3D" id="1.10.15.40">
    <property type="entry name" value="Electron transport complex subunit B, putative Fe-S cluster"/>
    <property type="match status" value="1"/>
</dbReference>
<feature type="binding site" evidence="10">
    <location>
        <position position="149"/>
    </location>
    <ligand>
        <name>[4Fe-4S] cluster</name>
        <dbReference type="ChEBI" id="CHEBI:49883"/>
        <label>2</label>
    </ligand>
</feature>
<dbReference type="PANTHER" id="PTHR43560:SF1">
    <property type="entry name" value="ION-TRANSLOCATING OXIDOREDUCTASE COMPLEX SUBUNIT B"/>
    <property type="match status" value="1"/>
</dbReference>
<keyword evidence="5 10" id="KW-1278">Translocase</keyword>
<feature type="binding site" evidence="10">
    <location>
        <position position="175"/>
    </location>
    <ligand>
        <name>[4Fe-4S] cluster</name>
        <dbReference type="ChEBI" id="CHEBI:49883"/>
        <label>3</label>
    </ligand>
</feature>
<evidence type="ECO:0000256" key="5">
    <source>
        <dbReference type="ARBA" id="ARBA00022967"/>
    </source>
</evidence>
<dbReference type="Pfam" id="PF12838">
    <property type="entry name" value="Fer4_7"/>
    <property type="match status" value="1"/>
</dbReference>
<gene>
    <name evidence="10" type="primary">rnfB</name>
    <name evidence="13" type="ORF">LKD42_06125</name>
</gene>
<dbReference type="EC" id="7.-.-.-" evidence="10"/>
<keyword evidence="10" id="KW-1003">Cell membrane</keyword>
<keyword evidence="9 10" id="KW-0472">Membrane</keyword>
<keyword evidence="2 10" id="KW-0004">4Fe-4S</keyword>
<dbReference type="SUPFAM" id="SSF54862">
    <property type="entry name" value="4Fe-4S ferredoxins"/>
    <property type="match status" value="2"/>
</dbReference>
<evidence type="ECO:0000256" key="8">
    <source>
        <dbReference type="ARBA" id="ARBA00023014"/>
    </source>
</evidence>
<evidence type="ECO:0000256" key="6">
    <source>
        <dbReference type="ARBA" id="ARBA00022982"/>
    </source>
</evidence>
<sequence length="270" mass="28366">MSMEIILAAVIVGGTGLLLGLFLGLAGKKFAVEIDEKEQQVREQLPGNNCGGCGYAGCDAMAKAIANGEAPVNGCPVGGDAVAAKIARIMGQEAGESIRRVAFVKCGGTCDKAKESCHYYGVHDCEMMDFIPGGGPKTCHYGCIGDGTCEKVCSFDAIHVINGVAVVDKEKCRACGACVEHCPRHLIELVPYESRYLVRCASKDKGKLVMQACEAGCIGCKKCQRECPSGAVTVENNIAHIDTSKCTNCGTCASLCPRKVFTGPVARKES</sequence>
<dbReference type="Gene3D" id="3.30.70.20">
    <property type="match status" value="2"/>
</dbReference>
<keyword evidence="1 10" id="KW-0813">Transport</keyword>
<dbReference type="PROSITE" id="PS51379">
    <property type="entry name" value="4FE4S_FER_2"/>
    <property type="match status" value="3"/>
</dbReference>
<feature type="binding site" evidence="10">
    <location>
        <position position="178"/>
    </location>
    <ligand>
        <name>[4Fe-4S] cluster</name>
        <dbReference type="ChEBI" id="CHEBI:49883"/>
        <label>3</label>
    </ligand>
</feature>
<dbReference type="InterPro" id="IPR017896">
    <property type="entry name" value="4Fe4S_Fe-S-bd"/>
</dbReference>
<dbReference type="HAMAP" id="MF_00463">
    <property type="entry name" value="RsxB_RnfB"/>
    <property type="match status" value="1"/>
</dbReference>
<dbReference type="InterPro" id="IPR007202">
    <property type="entry name" value="4Fe-4S_dom"/>
</dbReference>
<protein>
    <recommendedName>
        <fullName evidence="10">Ion-translocating oxidoreductase complex subunit B</fullName>
        <ecNumber evidence="10">7.-.-.-</ecNumber>
    </recommendedName>
    <alternativeName>
        <fullName evidence="10">Rnf electron transport complex subunit B</fullName>
    </alternativeName>
</protein>
<accession>A0ABS8EVM3</accession>
<comment type="caution">
    <text evidence="13">The sequence shown here is derived from an EMBL/GenBank/DDBJ whole genome shotgun (WGS) entry which is preliminary data.</text>
</comment>
<feature type="domain" description="4Fe-4S ferredoxin-type" evidence="11">
    <location>
        <begin position="239"/>
        <end position="266"/>
    </location>
</feature>
<feature type="domain" description="4Fe-4S" evidence="12">
    <location>
        <begin position="33"/>
        <end position="92"/>
    </location>
</feature>
<feature type="binding site" evidence="10">
    <location>
        <position position="75"/>
    </location>
    <ligand>
        <name>[4Fe-4S] cluster</name>
        <dbReference type="ChEBI" id="CHEBI:49883"/>
        <label>1</label>
    </ligand>
</feature>
<dbReference type="NCBIfam" id="TIGR01944">
    <property type="entry name" value="rnfB"/>
    <property type="match status" value="1"/>
</dbReference>
<feature type="binding site" evidence="10">
    <location>
        <position position="153"/>
    </location>
    <ligand>
        <name>[4Fe-4S] cluster</name>
        <dbReference type="ChEBI" id="CHEBI:49883"/>
        <label>3</label>
    </ligand>
</feature>
<dbReference type="RefSeq" id="WP_022118693.1">
    <property type="nucleotide sequence ID" value="NZ_JAJEQE010000015.1"/>
</dbReference>
<evidence type="ECO:0000256" key="10">
    <source>
        <dbReference type="HAMAP-Rule" id="MF_00463"/>
    </source>
</evidence>
<feature type="binding site" evidence="10">
    <location>
        <position position="182"/>
    </location>
    <ligand>
        <name>[4Fe-4S] cluster</name>
        <dbReference type="ChEBI" id="CHEBI:49883"/>
        <label>2</label>
    </ligand>
</feature>
<feature type="binding site" evidence="10">
    <location>
        <position position="53"/>
    </location>
    <ligand>
        <name>[4Fe-4S] cluster</name>
        <dbReference type="ChEBI" id="CHEBI:49883"/>
        <label>1</label>
    </ligand>
</feature>
<dbReference type="PROSITE" id="PS00198">
    <property type="entry name" value="4FE4S_FER_1"/>
    <property type="match status" value="2"/>
</dbReference>
<keyword evidence="7 10" id="KW-0408">Iron</keyword>
<reference evidence="13 14" key="1">
    <citation type="submission" date="2021-10" db="EMBL/GenBank/DDBJ databases">
        <title>Anaerobic single-cell dispensing facilitates the cultivation of human gut bacteria.</title>
        <authorList>
            <person name="Afrizal A."/>
        </authorList>
    </citation>
    <scope>NUCLEOTIDE SEQUENCE [LARGE SCALE GENOMIC DNA]</scope>
    <source>
        <strain evidence="13 14">CLA-AA-H246</strain>
    </source>
</reference>
<evidence type="ECO:0000256" key="1">
    <source>
        <dbReference type="ARBA" id="ARBA00022448"/>
    </source>
</evidence>
<evidence type="ECO:0000256" key="7">
    <source>
        <dbReference type="ARBA" id="ARBA00023004"/>
    </source>
</evidence>
<dbReference type="PANTHER" id="PTHR43560">
    <property type="entry name" value="ION-TRANSLOCATING OXIDOREDUCTASE COMPLEX SUBUNIT B"/>
    <property type="match status" value="1"/>
</dbReference>
<feature type="binding site" evidence="10">
    <location>
        <position position="143"/>
    </location>
    <ligand>
        <name>[4Fe-4S] cluster</name>
        <dbReference type="ChEBI" id="CHEBI:49883"/>
        <label>2</label>
    </ligand>
</feature>
<dbReference type="Pfam" id="PF04060">
    <property type="entry name" value="FeS"/>
    <property type="match status" value="1"/>
</dbReference>
<keyword evidence="6 10" id="KW-0249">Electron transport</keyword>
<dbReference type="PROSITE" id="PS51656">
    <property type="entry name" value="4FE4S"/>
    <property type="match status" value="1"/>
</dbReference>
<comment type="cofactor">
    <cofactor evidence="10">
        <name>[4Fe-4S] cluster</name>
        <dbReference type="ChEBI" id="CHEBI:49883"/>
    </cofactor>
    <text evidence="10">Binds 3 [4Fe-4S] clusters.</text>
</comment>
<keyword evidence="8 10" id="KW-0411">Iron-sulfur</keyword>
<comment type="subunit">
    <text evidence="10">The complex is composed of six subunits: RnfA, RnfB, RnfC, RnfD, RnfE and RnfG.</text>
</comment>
<evidence type="ECO:0000313" key="14">
    <source>
        <dbReference type="Proteomes" id="UP001299235"/>
    </source>
</evidence>
<organism evidence="13 14">
    <name type="scientific">Hominisplanchenecus faecis</name>
    <dbReference type="NCBI Taxonomy" id="2885351"/>
    <lineage>
        <taxon>Bacteria</taxon>
        <taxon>Bacillati</taxon>
        <taxon>Bacillota</taxon>
        <taxon>Clostridia</taxon>
        <taxon>Lachnospirales</taxon>
        <taxon>Lachnospiraceae</taxon>
        <taxon>Hominisplanchenecus</taxon>
    </lineage>
</organism>
<proteinExistence type="inferred from homology"/>
<evidence type="ECO:0000259" key="12">
    <source>
        <dbReference type="PROSITE" id="PS51656"/>
    </source>
</evidence>
<keyword evidence="3 10" id="KW-0479">Metal-binding</keyword>
<feature type="domain" description="4Fe-4S ferredoxin-type" evidence="11">
    <location>
        <begin position="163"/>
        <end position="192"/>
    </location>
</feature>